<proteinExistence type="predicted"/>
<evidence type="ECO:0000313" key="2">
    <source>
        <dbReference type="Proteomes" id="UP000054826"/>
    </source>
</evidence>
<organism evidence="1 2">
    <name type="scientific">Trichinella pseudospiralis</name>
    <name type="common">Parasitic roundworm</name>
    <dbReference type="NCBI Taxonomy" id="6337"/>
    <lineage>
        <taxon>Eukaryota</taxon>
        <taxon>Metazoa</taxon>
        <taxon>Ecdysozoa</taxon>
        <taxon>Nematoda</taxon>
        <taxon>Enoplea</taxon>
        <taxon>Dorylaimia</taxon>
        <taxon>Trichinellida</taxon>
        <taxon>Trichinellidae</taxon>
        <taxon>Trichinella</taxon>
    </lineage>
</organism>
<gene>
    <name evidence="1" type="ORF">T4C_7885</name>
</gene>
<reference evidence="1 2" key="1">
    <citation type="submission" date="2015-01" db="EMBL/GenBank/DDBJ databases">
        <title>Evolution of Trichinella species and genotypes.</title>
        <authorList>
            <person name="Korhonen P.K."/>
            <person name="Edoardo P."/>
            <person name="Giuseppe L.R."/>
            <person name="Gasser R.B."/>
        </authorList>
    </citation>
    <scope>NUCLEOTIDE SEQUENCE [LARGE SCALE GENOMIC DNA]</scope>
    <source>
        <strain evidence="1">ISS176</strain>
    </source>
</reference>
<dbReference type="AlphaFoldDB" id="A0A0V1GJQ7"/>
<protein>
    <submittedName>
        <fullName evidence="1">Uncharacterized protein</fullName>
    </submittedName>
</protein>
<dbReference type="EMBL" id="JYDV01002017">
    <property type="protein sequence ID" value="KRY98380.1"/>
    <property type="molecule type" value="Genomic_DNA"/>
</dbReference>
<sequence length="37" mass="4341">MSILPLFIIKYISRNLEKTELLNSMGSNFSKHQNFLI</sequence>
<evidence type="ECO:0000313" key="1">
    <source>
        <dbReference type="EMBL" id="KRY98380.1"/>
    </source>
</evidence>
<dbReference type="Proteomes" id="UP000054826">
    <property type="component" value="Unassembled WGS sequence"/>
</dbReference>
<accession>A0A0V1GJQ7</accession>
<comment type="caution">
    <text evidence="1">The sequence shown here is derived from an EMBL/GenBank/DDBJ whole genome shotgun (WGS) entry which is preliminary data.</text>
</comment>
<name>A0A0V1GJQ7_TRIPS</name>